<dbReference type="Gramene" id="QL02p034643:mrna">
    <property type="protein sequence ID" value="QL02p034643:mrna"/>
    <property type="gene ID" value="QL02p034643"/>
</dbReference>
<dbReference type="PANTHER" id="PTHR11654">
    <property type="entry name" value="OLIGOPEPTIDE TRANSPORTER-RELATED"/>
    <property type="match status" value="1"/>
</dbReference>
<dbReference type="Gene3D" id="1.20.1250.20">
    <property type="entry name" value="MFS general substrate transporter like domains"/>
    <property type="match status" value="1"/>
</dbReference>
<dbReference type="AlphaFoldDB" id="A0A7N2KVR5"/>
<protein>
    <submittedName>
        <fullName evidence="6">Uncharacterized protein</fullName>
    </submittedName>
</protein>
<reference evidence="7" key="1">
    <citation type="journal article" date="2016" name="G3 (Bethesda)">
        <title>First Draft Assembly and Annotation of the Genome of a California Endemic Oak Quercus lobata Nee (Fagaceae).</title>
        <authorList>
            <person name="Sork V.L."/>
            <person name="Fitz-Gibbon S.T."/>
            <person name="Puiu D."/>
            <person name="Crepeau M."/>
            <person name="Gugger P.F."/>
            <person name="Sherman R."/>
            <person name="Stevens K."/>
            <person name="Langley C.H."/>
            <person name="Pellegrini M."/>
            <person name="Salzberg S.L."/>
        </authorList>
    </citation>
    <scope>NUCLEOTIDE SEQUENCE [LARGE SCALE GENOMIC DNA]</scope>
    <source>
        <strain evidence="7">cv. SW786</strain>
    </source>
</reference>
<keyword evidence="3" id="KW-0812">Transmembrane</keyword>
<reference evidence="6" key="2">
    <citation type="submission" date="2021-01" db="UniProtKB">
        <authorList>
            <consortium name="EnsemblPlants"/>
        </authorList>
    </citation>
    <scope>IDENTIFICATION</scope>
</reference>
<dbReference type="Proteomes" id="UP000594261">
    <property type="component" value="Chromosome 2"/>
</dbReference>
<organism evidence="6 7">
    <name type="scientific">Quercus lobata</name>
    <name type="common">Valley oak</name>
    <dbReference type="NCBI Taxonomy" id="97700"/>
    <lineage>
        <taxon>Eukaryota</taxon>
        <taxon>Viridiplantae</taxon>
        <taxon>Streptophyta</taxon>
        <taxon>Embryophyta</taxon>
        <taxon>Tracheophyta</taxon>
        <taxon>Spermatophyta</taxon>
        <taxon>Magnoliopsida</taxon>
        <taxon>eudicotyledons</taxon>
        <taxon>Gunneridae</taxon>
        <taxon>Pentapetalae</taxon>
        <taxon>rosids</taxon>
        <taxon>fabids</taxon>
        <taxon>Fagales</taxon>
        <taxon>Fagaceae</taxon>
        <taxon>Quercus</taxon>
    </lineage>
</organism>
<keyword evidence="7" id="KW-1185">Reference proteome</keyword>
<dbReference type="Pfam" id="PF00854">
    <property type="entry name" value="PTR2"/>
    <property type="match status" value="1"/>
</dbReference>
<evidence type="ECO:0000256" key="2">
    <source>
        <dbReference type="ARBA" id="ARBA00005982"/>
    </source>
</evidence>
<evidence type="ECO:0000313" key="7">
    <source>
        <dbReference type="Proteomes" id="UP000594261"/>
    </source>
</evidence>
<evidence type="ECO:0000256" key="1">
    <source>
        <dbReference type="ARBA" id="ARBA00004141"/>
    </source>
</evidence>
<keyword evidence="5" id="KW-0472">Membrane</keyword>
<accession>A0A7N2KVR5</accession>
<dbReference type="InParanoid" id="A0A7N2KVR5"/>
<comment type="subcellular location">
    <subcellularLocation>
        <location evidence="1">Membrane</location>
        <topology evidence="1">Multi-pass membrane protein</topology>
    </subcellularLocation>
</comment>
<evidence type="ECO:0000256" key="3">
    <source>
        <dbReference type="ARBA" id="ARBA00022692"/>
    </source>
</evidence>
<comment type="similarity">
    <text evidence="2">Belongs to the major facilitator superfamily. Proton-dependent oligopeptide transporter (POT/PTR) (TC 2.A.17) family.</text>
</comment>
<proteinExistence type="inferred from homology"/>
<name>A0A7N2KVR5_QUELO</name>
<dbReference type="GO" id="GO:0016020">
    <property type="term" value="C:membrane"/>
    <property type="evidence" value="ECO:0007669"/>
    <property type="project" value="UniProtKB-SubCell"/>
</dbReference>
<evidence type="ECO:0000256" key="4">
    <source>
        <dbReference type="ARBA" id="ARBA00022989"/>
    </source>
</evidence>
<dbReference type="InterPro" id="IPR036259">
    <property type="entry name" value="MFS_trans_sf"/>
</dbReference>
<sequence>MLPSLSTSDYIDANKIMLCSTRQLQVILFFFSLYLVAVGQGGHKPCVQAFGADQFGLDHEECKAKKLILQLVVFWTYRYSVKGDEKSPFLRIG</sequence>
<keyword evidence="4" id="KW-1133">Transmembrane helix</keyword>
<evidence type="ECO:0000313" key="6">
    <source>
        <dbReference type="EnsemblPlants" id="QL02p034643:mrna"/>
    </source>
</evidence>
<dbReference type="GO" id="GO:0022857">
    <property type="term" value="F:transmembrane transporter activity"/>
    <property type="evidence" value="ECO:0007669"/>
    <property type="project" value="InterPro"/>
</dbReference>
<evidence type="ECO:0000256" key="5">
    <source>
        <dbReference type="ARBA" id="ARBA00023136"/>
    </source>
</evidence>
<dbReference type="EnsemblPlants" id="QL02p034643:mrna">
    <property type="protein sequence ID" value="QL02p034643:mrna"/>
    <property type="gene ID" value="QL02p034643"/>
</dbReference>
<dbReference type="InterPro" id="IPR000109">
    <property type="entry name" value="POT_fam"/>
</dbReference>